<evidence type="ECO:0000256" key="3">
    <source>
        <dbReference type="ARBA" id="ARBA00022777"/>
    </source>
</evidence>
<feature type="domain" description="Carbohydrate kinase FGGY N-terminal" evidence="4">
    <location>
        <begin position="6"/>
        <end position="213"/>
    </location>
</feature>
<dbReference type="Pfam" id="PF21546">
    <property type="entry name" value="FGGY_C_2"/>
    <property type="match status" value="1"/>
</dbReference>
<evidence type="ECO:0000256" key="2">
    <source>
        <dbReference type="ARBA" id="ARBA00022679"/>
    </source>
</evidence>
<reference evidence="6 7" key="1">
    <citation type="submission" date="2017-10" db="EMBL/GenBank/DDBJ databases">
        <title>The draft genome sequence of Lewinella nigricans NBRC 102662.</title>
        <authorList>
            <person name="Wang K."/>
        </authorList>
    </citation>
    <scope>NUCLEOTIDE SEQUENCE [LARGE SCALE GENOMIC DNA]</scope>
    <source>
        <strain evidence="6 7">NBRC 102662</strain>
    </source>
</reference>
<evidence type="ECO:0000259" key="5">
    <source>
        <dbReference type="Pfam" id="PF21546"/>
    </source>
</evidence>
<comment type="caution">
    <text evidence="6">The sequence shown here is derived from an EMBL/GenBank/DDBJ whole genome shotgun (WGS) entry which is preliminary data.</text>
</comment>
<keyword evidence="2" id="KW-0808">Transferase</keyword>
<dbReference type="EMBL" id="PDUD01000019">
    <property type="protein sequence ID" value="PHN06044.1"/>
    <property type="molecule type" value="Genomic_DNA"/>
</dbReference>
<feature type="domain" description="Carbohydrate kinase FGGY C-terminal" evidence="5">
    <location>
        <begin position="244"/>
        <end position="433"/>
    </location>
</feature>
<evidence type="ECO:0000313" key="7">
    <source>
        <dbReference type="Proteomes" id="UP000223913"/>
    </source>
</evidence>
<dbReference type="InterPro" id="IPR018484">
    <property type="entry name" value="FGGY_N"/>
</dbReference>
<proteinExistence type="inferred from homology"/>
<dbReference type="GO" id="GO:0016301">
    <property type="term" value="F:kinase activity"/>
    <property type="evidence" value="ECO:0007669"/>
    <property type="project" value="UniProtKB-KW"/>
</dbReference>
<keyword evidence="3 6" id="KW-0418">Kinase</keyword>
<dbReference type="InterPro" id="IPR049382">
    <property type="entry name" value="FGGY_C_2"/>
</dbReference>
<protein>
    <submittedName>
        <fullName evidence="6">Carbohydrate kinase</fullName>
    </submittedName>
</protein>
<dbReference type="SUPFAM" id="SSF53067">
    <property type="entry name" value="Actin-like ATPase domain"/>
    <property type="match status" value="2"/>
</dbReference>
<dbReference type="Gene3D" id="3.30.420.40">
    <property type="match status" value="2"/>
</dbReference>
<organism evidence="6 7">
    <name type="scientific">Flavilitoribacter nigricans (strain ATCC 23147 / DSM 23189 / NBRC 102662 / NCIMB 1420 / SS-2)</name>
    <name type="common">Lewinella nigricans</name>
    <dbReference type="NCBI Taxonomy" id="1122177"/>
    <lineage>
        <taxon>Bacteria</taxon>
        <taxon>Pseudomonadati</taxon>
        <taxon>Bacteroidota</taxon>
        <taxon>Saprospiria</taxon>
        <taxon>Saprospirales</taxon>
        <taxon>Lewinellaceae</taxon>
        <taxon>Flavilitoribacter</taxon>
    </lineage>
</organism>
<dbReference type="GO" id="GO:0005975">
    <property type="term" value="P:carbohydrate metabolic process"/>
    <property type="evidence" value="ECO:0007669"/>
    <property type="project" value="InterPro"/>
</dbReference>
<dbReference type="Pfam" id="PF00370">
    <property type="entry name" value="FGGY_N"/>
    <property type="match status" value="1"/>
</dbReference>
<name>A0A2D0NC17_FLAN2</name>
<dbReference type="OrthoDB" id="9786272at2"/>
<comment type="similarity">
    <text evidence="1">Belongs to the FGGY kinase family.</text>
</comment>
<sequence length="457" mass="52204">MKVTAIFDIGKTNKKFFLFDQDRKEVFQEYSRFTEVEDDDGFPADDLHAIKDWVQGLFKRILESEQYDIRDINFSTYGASFVHVDQYGNPVAPLYNYLKPYPEELLKSFHEKYGDALTIAQETASPALGMLNSGLQLYWLKYAKPEVFARIRWSLHLPQYISFLFTGIPVSDYTSIGCHTSLWNYEKGDYHDWVYAEGINKILPPVVATNTSINMDYEGKHMKIGTGIHDSSSALLPYILADSKPFLLLSTGTWSIALNPFSEEILSEADLQQDCLNYMRIDGNPVKASRLFLGNEYKLQAEKLCEHFGKPYGAHKVVTFDPEIYRKLSEKETHYYHLESINIPRDQPAENRYDAFASFEEAYHQLMLELVELQIASAKLAIGTTPVRKIYIDGGFADNEIFVHLLSMAFPGYKLRTTKSPLGSALGAAIVISDKKVGRKFLKKHYTMRKHTPLVLG</sequence>
<dbReference type="PANTHER" id="PTHR43095:SF2">
    <property type="entry name" value="GLUCONOKINASE"/>
    <property type="match status" value="1"/>
</dbReference>
<gene>
    <name evidence="6" type="ORF">CRP01_13825</name>
</gene>
<dbReference type="InterPro" id="IPR050406">
    <property type="entry name" value="FGGY_Carb_Kinase"/>
</dbReference>
<dbReference type="InterPro" id="IPR043129">
    <property type="entry name" value="ATPase_NBD"/>
</dbReference>
<evidence type="ECO:0000313" key="6">
    <source>
        <dbReference type="EMBL" id="PHN06044.1"/>
    </source>
</evidence>
<dbReference type="PANTHER" id="PTHR43095">
    <property type="entry name" value="SUGAR KINASE"/>
    <property type="match status" value="1"/>
</dbReference>
<accession>A0A2D0NC17</accession>
<dbReference type="CDD" id="cd07772">
    <property type="entry name" value="ASKHA_NBD_FGGY_NaCK-like"/>
    <property type="match status" value="1"/>
</dbReference>
<keyword evidence="7" id="KW-1185">Reference proteome</keyword>
<dbReference type="RefSeq" id="WP_099150637.1">
    <property type="nucleotide sequence ID" value="NZ_PDUD01000019.1"/>
</dbReference>
<dbReference type="AlphaFoldDB" id="A0A2D0NC17"/>
<dbReference type="Proteomes" id="UP000223913">
    <property type="component" value="Unassembled WGS sequence"/>
</dbReference>
<evidence type="ECO:0000259" key="4">
    <source>
        <dbReference type="Pfam" id="PF00370"/>
    </source>
</evidence>
<evidence type="ECO:0000256" key="1">
    <source>
        <dbReference type="ARBA" id="ARBA00009156"/>
    </source>
</evidence>